<gene>
    <name evidence="8" type="primary">Ervk19_0</name>
    <name evidence="8" type="ORF">POSRUF_R14622</name>
</gene>
<evidence type="ECO:0000256" key="6">
    <source>
        <dbReference type="ARBA" id="ARBA00022918"/>
    </source>
</evidence>
<dbReference type="SUPFAM" id="SSF53098">
    <property type="entry name" value="Ribonuclease H-like"/>
    <property type="match status" value="1"/>
</dbReference>
<dbReference type="Proteomes" id="UP000583496">
    <property type="component" value="Unassembled WGS sequence"/>
</dbReference>
<dbReference type="GO" id="GO:0035613">
    <property type="term" value="F:RNA stem-loop binding"/>
    <property type="evidence" value="ECO:0007669"/>
    <property type="project" value="TreeGrafter"/>
</dbReference>
<dbReference type="PANTHER" id="PTHR41694:SF3">
    <property type="entry name" value="RNA-DIRECTED DNA POLYMERASE-RELATED"/>
    <property type="match status" value="1"/>
</dbReference>
<dbReference type="Pfam" id="PF00075">
    <property type="entry name" value="RNase_H"/>
    <property type="match status" value="1"/>
</dbReference>
<dbReference type="InterPro" id="IPR036397">
    <property type="entry name" value="RNaseH_sf"/>
</dbReference>
<keyword evidence="9" id="KW-1185">Reference proteome</keyword>
<sequence>MATDPEKIILPVQQDYFEWSFANSSPLQAALLSFLGQIVYHLPRHKLLQLAKSTSLSLRPKSSHVSLQGPTVFTDGLGKTGKAIVTWKDDSGWQVLEGHESGSSQLVELRAVTMAFQRFSHVPLNLVTDSAYVADIAQRLDCSLLKEVNNVTLFSLLKTLWSAIQNQIHHYYILHVRSHTTLPGFIPEGNSKA</sequence>
<evidence type="ECO:0000259" key="7">
    <source>
        <dbReference type="PROSITE" id="PS50879"/>
    </source>
</evidence>
<feature type="domain" description="RNase H type-1" evidence="7">
    <location>
        <begin position="66"/>
        <end position="193"/>
    </location>
</feature>
<evidence type="ECO:0000256" key="1">
    <source>
        <dbReference type="ARBA" id="ARBA00022679"/>
    </source>
</evidence>
<feature type="non-terminal residue" evidence="8">
    <location>
        <position position="1"/>
    </location>
</feature>
<organism evidence="8 9">
    <name type="scientific">Pomatostomus ruficeps</name>
    <name type="common">Chestnut-crowned babbler</name>
    <dbReference type="NCBI Taxonomy" id="9176"/>
    <lineage>
        <taxon>Eukaryota</taxon>
        <taxon>Metazoa</taxon>
        <taxon>Chordata</taxon>
        <taxon>Craniata</taxon>
        <taxon>Vertebrata</taxon>
        <taxon>Euteleostomi</taxon>
        <taxon>Archelosauria</taxon>
        <taxon>Archosauria</taxon>
        <taxon>Dinosauria</taxon>
        <taxon>Saurischia</taxon>
        <taxon>Theropoda</taxon>
        <taxon>Coelurosauria</taxon>
        <taxon>Aves</taxon>
        <taxon>Neognathae</taxon>
        <taxon>Neoaves</taxon>
        <taxon>Telluraves</taxon>
        <taxon>Australaves</taxon>
        <taxon>Passeriformes</taxon>
        <taxon>Sylvioidea</taxon>
        <taxon>Timaliidae</taxon>
        <taxon>Pomatostomus</taxon>
    </lineage>
</organism>
<dbReference type="Gene3D" id="3.30.420.10">
    <property type="entry name" value="Ribonuclease H-like superfamily/Ribonuclease H"/>
    <property type="match status" value="1"/>
</dbReference>
<name>A0A7L2T7P2_POMRU</name>
<keyword evidence="4" id="KW-0255">Endonuclease</keyword>
<dbReference type="GO" id="GO:0003964">
    <property type="term" value="F:RNA-directed DNA polymerase activity"/>
    <property type="evidence" value="ECO:0007669"/>
    <property type="project" value="UniProtKB-KW"/>
</dbReference>
<dbReference type="GO" id="GO:0004523">
    <property type="term" value="F:RNA-DNA hybrid ribonuclease activity"/>
    <property type="evidence" value="ECO:0007669"/>
    <property type="project" value="InterPro"/>
</dbReference>
<dbReference type="OrthoDB" id="9395371at2759"/>
<dbReference type="AlphaFoldDB" id="A0A7L2T7P2"/>
<reference evidence="8 9" key="1">
    <citation type="submission" date="2019-09" db="EMBL/GenBank/DDBJ databases">
        <title>Bird 10,000 Genomes (B10K) Project - Family phase.</title>
        <authorList>
            <person name="Zhang G."/>
        </authorList>
    </citation>
    <scope>NUCLEOTIDE SEQUENCE [LARGE SCALE GENOMIC DNA]</scope>
    <source>
        <strain evidence="8">B10K-DU-002-71</strain>
        <tissue evidence="8">Muscle</tissue>
    </source>
</reference>
<dbReference type="PANTHER" id="PTHR41694">
    <property type="entry name" value="ENDOGENOUS RETROVIRUS GROUP K MEMBER POL PROTEIN"/>
    <property type="match status" value="1"/>
</dbReference>
<evidence type="ECO:0000256" key="5">
    <source>
        <dbReference type="ARBA" id="ARBA00022801"/>
    </source>
</evidence>
<feature type="non-terminal residue" evidence="8">
    <location>
        <position position="193"/>
    </location>
</feature>
<proteinExistence type="predicted"/>
<evidence type="ECO:0000313" key="9">
    <source>
        <dbReference type="Proteomes" id="UP000583496"/>
    </source>
</evidence>
<dbReference type="PROSITE" id="PS50879">
    <property type="entry name" value="RNASE_H_1"/>
    <property type="match status" value="1"/>
</dbReference>
<evidence type="ECO:0000256" key="3">
    <source>
        <dbReference type="ARBA" id="ARBA00022722"/>
    </source>
</evidence>
<dbReference type="InterPro" id="IPR012337">
    <property type="entry name" value="RNaseH-like_sf"/>
</dbReference>
<keyword evidence="3" id="KW-0540">Nuclease</keyword>
<evidence type="ECO:0000256" key="4">
    <source>
        <dbReference type="ARBA" id="ARBA00022759"/>
    </source>
</evidence>
<comment type="caution">
    <text evidence="8">The sequence shown here is derived from an EMBL/GenBank/DDBJ whole genome shotgun (WGS) entry which is preliminary data.</text>
</comment>
<evidence type="ECO:0000313" key="8">
    <source>
        <dbReference type="EMBL" id="NXS29909.1"/>
    </source>
</evidence>
<keyword evidence="1" id="KW-0808">Transferase</keyword>
<evidence type="ECO:0000256" key="2">
    <source>
        <dbReference type="ARBA" id="ARBA00022695"/>
    </source>
</evidence>
<dbReference type="InterPro" id="IPR002156">
    <property type="entry name" value="RNaseH_domain"/>
</dbReference>
<keyword evidence="2" id="KW-0548">Nucleotidyltransferase</keyword>
<protein>
    <submittedName>
        <fullName evidence="8">POK19 protein</fullName>
    </submittedName>
</protein>
<keyword evidence="6" id="KW-0695">RNA-directed DNA polymerase</keyword>
<dbReference type="EMBL" id="VYZT01020799">
    <property type="protein sequence ID" value="NXS29909.1"/>
    <property type="molecule type" value="Genomic_DNA"/>
</dbReference>
<keyword evidence="5" id="KW-0378">Hydrolase</keyword>
<accession>A0A7L2T7P2</accession>